<feature type="non-terminal residue" evidence="1">
    <location>
        <position position="52"/>
    </location>
</feature>
<comment type="caution">
    <text evidence="1">The sequence shown here is derived from an EMBL/GenBank/DDBJ whole genome shotgun (WGS) entry which is preliminary data.</text>
</comment>
<keyword evidence="2" id="KW-1185">Reference proteome</keyword>
<proteinExistence type="predicted"/>
<accession>A0ABQ5JZE0</accession>
<name>A0ABQ5JZE0_9EUKA</name>
<dbReference type="Proteomes" id="UP001057375">
    <property type="component" value="Unassembled WGS sequence"/>
</dbReference>
<evidence type="ECO:0000313" key="2">
    <source>
        <dbReference type="Proteomes" id="UP001057375"/>
    </source>
</evidence>
<sequence>MESQLKTFQEMEEKWTETLQQSSKKKKSLAISNLEDLIAAKGTKFLGCFRAK</sequence>
<dbReference type="EMBL" id="BQXS01012460">
    <property type="protein sequence ID" value="GKT23384.1"/>
    <property type="molecule type" value="Genomic_DNA"/>
</dbReference>
<reference evidence="1" key="1">
    <citation type="submission" date="2022-03" db="EMBL/GenBank/DDBJ databases">
        <title>Draft genome sequence of Aduncisulcus paluster, a free-living microaerophilic Fornicata.</title>
        <authorList>
            <person name="Yuyama I."/>
            <person name="Kume K."/>
            <person name="Tamura T."/>
            <person name="Inagaki Y."/>
            <person name="Hashimoto T."/>
        </authorList>
    </citation>
    <scope>NUCLEOTIDE SEQUENCE</scope>
    <source>
        <strain evidence="1">NY0171</strain>
    </source>
</reference>
<protein>
    <submittedName>
        <fullName evidence="1">Uncharacterized protein</fullName>
    </submittedName>
</protein>
<organism evidence="1 2">
    <name type="scientific">Aduncisulcus paluster</name>
    <dbReference type="NCBI Taxonomy" id="2918883"/>
    <lineage>
        <taxon>Eukaryota</taxon>
        <taxon>Metamonada</taxon>
        <taxon>Carpediemonas-like organisms</taxon>
        <taxon>Aduncisulcus</taxon>
    </lineage>
</organism>
<gene>
    <name evidence="1" type="ORF">ADUPG1_012413</name>
</gene>
<evidence type="ECO:0000313" key="1">
    <source>
        <dbReference type="EMBL" id="GKT23384.1"/>
    </source>
</evidence>